<evidence type="ECO:0000313" key="2">
    <source>
        <dbReference type="EMBL" id="MBB3930633.1"/>
    </source>
</evidence>
<comment type="caution">
    <text evidence="2">The sequence shown here is derived from an EMBL/GenBank/DDBJ whole genome shotgun (WGS) entry which is preliminary data.</text>
</comment>
<organism evidence="2 3">
    <name type="scientific">Kaistia hirudinis</name>
    <dbReference type="NCBI Taxonomy" id="1293440"/>
    <lineage>
        <taxon>Bacteria</taxon>
        <taxon>Pseudomonadati</taxon>
        <taxon>Pseudomonadota</taxon>
        <taxon>Alphaproteobacteria</taxon>
        <taxon>Hyphomicrobiales</taxon>
        <taxon>Kaistiaceae</taxon>
        <taxon>Kaistia</taxon>
    </lineage>
</organism>
<accession>A0A840AMY4</accession>
<feature type="chain" id="PRO_5032272758" evidence="1">
    <location>
        <begin position="26"/>
        <end position="177"/>
    </location>
</feature>
<dbReference type="InterPro" id="IPR038696">
    <property type="entry name" value="IalB_sf"/>
</dbReference>
<dbReference type="Pfam" id="PF06776">
    <property type="entry name" value="IalB"/>
    <property type="match status" value="1"/>
</dbReference>
<dbReference type="Proteomes" id="UP000553963">
    <property type="component" value="Unassembled WGS sequence"/>
</dbReference>
<dbReference type="AlphaFoldDB" id="A0A840AMY4"/>
<dbReference type="EMBL" id="JACIDS010000002">
    <property type="protein sequence ID" value="MBB3930633.1"/>
    <property type="molecule type" value="Genomic_DNA"/>
</dbReference>
<name>A0A840AMY4_9HYPH</name>
<keyword evidence="3" id="KW-1185">Reference proteome</keyword>
<evidence type="ECO:0000313" key="3">
    <source>
        <dbReference type="Proteomes" id="UP000553963"/>
    </source>
</evidence>
<gene>
    <name evidence="2" type="ORF">GGR25_001672</name>
</gene>
<dbReference type="RefSeq" id="WP_183398270.1">
    <property type="nucleotide sequence ID" value="NZ_JACIDS010000002.1"/>
</dbReference>
<dbReference type="Gene3D" id="2.60.40.1880">
    <property type="entry name" value="Invasion associated locus B (IalB) protein"/>
    <property type="match status" value="1"/>
</dbReference>
<reference evidence="2 3" key="1">
    <citation type="submission" date="2020-08" db="EMBL/GenBank/DDBJ databases">
        <title>Genomic Encyclopedia of Type Strains, Phase IV (KMG-IV): sequencing the most valuable type-strain genomes for metagenomic binning, comparative biology and taxonomic classification.</title>
        <authorList>
            <person name="Goeker M."/>
        </authorList>
    </citation>
    <scope>NUCLEOTIDE SEQUENCE [LARGE SCALE GENOMIC DNA]</scope>
    <source>
        <strain evidence="2 3">DSM 25966</strain>
    </source>
</reference>
<dbReference type="InterPro" id="IPR010642">
    <property type="entry name" value="Invasion_prot_B"/>
</dbReference>
<sequence length="177" mass="18170">MIRGTMTRLAATAFALALAGTAALAAAQDDALPTLGGAGQATPPGWVSSCQAPARDATLECRMEQRAVLKQTGQIVASVTIRVPADTRKPVLMVRVPLGLSIESGVTLAVDGAKGRSLPIQTCDGGGCYAGAPLPADLLSALSKGNELDIVFQNLEKAPIKLVMPLAGFTDAYGRIK</sequence>
<feature type="signal peptide" evidence="1">
    <location>
        <begin position="1"/>
        <end position="25"/>
    </location>
</feature>
<keyword evidence="1" id="KW-0732">Signal</keyword>
<evidence type="ECO:0000256" key="1">
    <source>
        <dbReference type="SAM" id="SignalP"/>
    </source>
</evidence>
<proteinExistence type="predicted"/>
<protein>
    <submittedName>
        <fullName evidence="2">Invasion protein IalB</fullName>
    </submittedName>
</protein>